<dbReference type="Pfam" id="PF00561">
    <property type="entry name" value="Abhydrolase_1"/>
    <property type="match status" value="1"/>
</dbReference>
<dbReference type="InterPro" id="IPR000073">
    <property type="entry name" value="AB_hydrolase_1"/>
</dbReference>
<accession>A0ABS0PB04</accession>
<keyword evidence="4" id="KW-1185">Reference proteome</keyword>
<evidence type="ECO:0000313" key="4">
    <source>
        <dbReference type="Proteomes" id="UP001194539"/>
    </source>
</evidence>
<feature type="domain" description="AB hydrolase-1" evidence="2">
    <location>
        <begin position="75"/>
        <end position="318"/>
    </location>
</feature>
<evidence type="ECO:0000259" key="2">
    <source>
        <dbReference type="Pfam" id="PF00561"/>
    </source>
</evidence>
<dbReference type="GO" id="GO:0016787">
    <property type="term" value="F:hydrolase activity"/>
    <property type="evidence" value="ECO:0007669"/>
    <property type="project" value="UniProtKB-KW"/>
</dbReference>
<dbReference type="PANTHER" id="PTHR42977">
    <property type="entry name" value="HYDROLASE-RELATED"/>
    <property type="match status" value="1"/>
</dbReference>
<dbReference type="InterPro" id="IPR051340">
    <property type="entry name" value="Haloalkane_dehalogenase"/>
</dbReference>
<organism evidence="3 4">
    <name type="scientific">Bradyrhizobium diversitatis</name>
    <dbReference type="NCBI Taxonomy" id="2755406"/>
    <lineage>
        <taxon>Bacteria</taxon>
        <taxon>Pseudomonadati</taxon>
        <taxon>Pseudomonadota</taxon>
        <taxon>Alphaproteobacteria</taxon>
        <taxon>Hyphomicrobiales</taxon>
        <taxon>Nitrobacteraceae</taxon>
        <taxon>Bradyrhizobium</taxon>
    </lineage>
</organism>
<dbReference type="PRINTS" id="PR00111">
    <property type="entry name" value="ABHYDROLASE"/>
</dbReference>
<dbReference type="PROSITE" id="PS51318">
    <property type="entry name" value="TAT"/>
    <property type="match status" value="1"/>
</dbReference>
<dbReference type="Proteomes" id="UP001194539">
    <property type="component" value="Unassembled WGS sequence"/>
</dbReference>
<keyword evidence="1 3" id="KW-0378">Hydrolase</keyword>
<evidence type="ECO:0000256" key="1">
    <source>
        <dbReference type="ARBA" id="ARBA00022801"/>
    </source>
</evidence>
<dbReference type="PANTHER" id="PTHR42977:SF3">
    <property type="entry name" value="AB HYDROLASE-1 DOMAIN-CONTAINING PROTEIN"/>
    <property type="match status" value="1"/>
</dbReference>
<dbReference type="PRINTS" id="PR00412">
    <property type="entry name" value="EPOXHYDRLASE"/>
</dbReference>
<gene>
    <name evidence="3" type="ORF">H1B27_29335</name>
</gene>
<dbReference type="SUPFAM" id="SSF53474">
    <property type="entry name" value="alpha/beta-Hydrolases"/>
    <property type="match status" value="1"/>
</dbReference>
<dbReference type="EMBL" id="JACEGD010000031">
    <property type="protein sequence ID" value="MBH5390353.1"/>
    <property type="molecule type" value="Genomic_DNA"/>
</dbReference>
<dbReference type="InterPro" id="IPR000639">
    <property type="entry name" value="Epox_hydrolase-like"/>
</dbReference>
<dbReference type="InterPro" id="IPR006311">
    <property type="entry name" value="TAT_signal"/>
</dbReference>
<protein>
    <submittedName>
        <fullName evidence="3">Alpha/beta hydrolase</fullName>
    </submittedName>
</protein>
<dbReference type="InterPro" id="IPR029058">
    <property type="entry name" value="AB_hydrolase_fold"/>
</dbReference>
<proteinExistence type="predicted"/>
<dbReference type="Gene3D" id="3.40.50.1820">
    <property type="entry name" value="alpha/beta hydrolase"/>
    <property type="match status" value="1"/>
</dbReference>
<dbReference type="RefSeq" id="WP_197968461.1">
    <property type="nucleotide sequence ID" value="NZ_JACEGD010000031.1"/>
</dbReference>
<reference evidence="3 4" key="1">
    <citation type="submission" date="2020-07" db="EMBL/GenBank/DDBJ databases">
        <title>Bradyrhizobium diversity isolated from nodules of indigenous legumes of Western Australia.</title>
        <authorList>
            <person name="Klepa M.S."/>
        </authorList>
    </citation>
    <scope>NUCLEOTIDE SEQUENCE [LARGE SCALE GENOMIC DNA]</scope>
    <source>
        <strain evidence="3 4">CNPSo 4019</strain>
    </source>
</reference>
<sequence length="335" mass="38032">MTTENITRPSAGLDRRHLVLGLSGVAIAATTPAAAAKPQHDRSKTGSGYPVTYHRTKTIDGINIFYREAGPKDAPVVLLLHGFPTSSHMFRNLIPALADRYHVIAPDYPGYGQSDMPPRASFKYTFDRFGELVDGLLDQLGVKRYAMYVMDYGAPVGWRLALKHPERISGLIVQNGNAYDEGLKEFWNPIKKYWTDGSDSSRQALMKLLTLETTKFQYTDGMSDVSRISPDNWVHDQALLDRPGNNEIQLDMFYDYRTNLPLYPAVQAYFRKHKPPTLIVWGKNDFIFPADGAHPYKRDLPQVEFHLINSGHFLLEDRFDEVTPLIRDFLARKIA</sequence>
<comment type="caution">
    <text evidence="3">The sequence shown here is derived from an EMBL/GenBank/DDBJ whole genome shotgun (WGS) entry which is preliminary data.</text>
</comment>
<evidence type="ECO:0000313" key="3">
    <source>
        <dbReference type="EMBL" id="MBH5390353.1"/>
    </source>
</evidence>
<name>A0ABS0PB04_9BRAD</name>